<organism evidence="3 4">
    <name type="scientific">Candidatus Argoarchaeum ethanivorans</name>
    <dbReference type="NCBI Taxonomy" id="2608793"/>
    <lineage>
        <taxon>Archaea</taxon>
        <taxon>Methanobacteriati</taxon>
        <taxon>Methanobacteriota</taxon>
        <taxon>Stenosarchaea group</taxon>
        <taxon>Methanomicrobia</taxon>
        <taxon>Methanosarcinales</taxon>
        <taxon>Methanosarcinales incertae sedis</taxon>
        <taxon>GOM Arc I cluster</taxon>
        <taxon>Candidatus Argoarchaeum</taxon>
    </lineage>
</organism>
<evidence type="ECO:0000313" key="3">
    <source>
        <dbReference type="EMBL" id="CAD6493882.1"/>
    </source>
</evidence>
<name>A0A811TDY9_9EURY</name>
<comment type="caution">
    <text evidence="3">The sequence shown here is derived from an EMBL/GenBank/DDBJ whole genome shotgun (WGS) entry which is preliminary data.</text>
</comment>
<evidence type="ECO:0000256" key="1">
    <source>
        <dbReference type="ARBA" id="ARBA00038248"/>
    </source>
</evidence>
<sequence length="102" mass="11683">MILFSRAYYSMHFAARALLLTKDIATKTHKGPISKFGLEFIDKGFIERTYGRALNTAKEDREEADYSITCEITEEETELVIKDTDAFLERIVKAVNEITNKS</sequence>
<dbReference type="PANTHER" id="PTHR36565">
    <property type="entry name" value="UPF0332 PROTEIN TM_1000"/>
    <property type="match status" value="1"/>
</dbReference>
<evidence type="ECO:0000313" key="4">
    <source>
        <dbReference type="Proteomes" id="UP000610373"/>
    </source>
</evidence>
<reference evidence="3" key="1">
    <citation type="submission" date="2020-10" db="EMBL/GenBank/DDBJ databases">
        <authorList>
            <person name="Hahn C.J."/>
            <person name="Laso-Perez R."/>
            <person name="Vulcano F."/>
            <person name="Vaziourakis K.-M."/>
            <person name="Stokke R."/>
            <person name="Steen I.H."/>
            <person name="Teske A."/>
            <person name="Boetius A."/>
            <person name="Liebeke M."/>
            <person name="Amann R."/>
            <person name="Knittel K."/>
        </authorList>
    </citation>
    <scope>NUCLEOTIDE SEQUENCE</scope>
    <source>
        <strain evidence="3">Gfbio:e3339647-f889-4370-9287-4fb5cb688e4c:AG392O15_GoMArc1</strain>
    </source>
</reference>
<gene>
    <name evidence="3" type="ORF">CHKLHMKO_00563</name>
</gene>
<dbReference type="PANTHER" id="PTHR36565:SF5">
    <property type="entry name" value="TOXIN MJ0605-RELATED"/>
    <property type="match status" value="1"/>
</dbReference>
<dbReference type="Pfam" id="PF05168">
    <property type="entry name" value="HEPN"/>
    <property type="match status" value="1"/>
</dbReference>
<evidence type="ECO:0000259" key="2">
    <source>
        <dbReference type="Pfam" id="PF05168"/>
    </source>
</evidence>
<comment type="similarity">
    <text evidence="1">Belongs to the UPF0332 family.</text>
</comment>
<dbReference type="AlphaFoldDB" id="A0A811TDY9"/>
<protein>
    <submittedName>
        <fullName evidence="3">HEPN domain protein</fullName>
    </submittedName>
</protein>
<dbReference type="Proteomes" id="UP000610373">
    <property type="component" value="Unassembled WGS sequence"/>
</dbReference>
<dbReference type="Gene3D" id="1.20.120.330">
    <property type="entry name" value="Nucleotidyltransferases domain 2"/>
    <property type="match status" value="1"/>
</dbReference>
<accession>A0A811TDY9</accession>
<proteinExistence type="inferred from homology"/>
<dbReference type="InterPro" id="IPR007842">
    <property type="entry name" value="HEPN_dom"/>
</dbReference>
<feature type="domain" description="HEPN" evidence="2">
    <location>
        <begin position="5"/>
        <end position="93"/>
    </location>
</feature>
<dbReference type="EMBL" id="CAJHIO010000044">
    <property type="protein sequence ID" value="CAD6493882.1"/>
    <property type="molecule type" value="Genomic_DNA"/>
</dbReference>
<dbReference type="InterPro" id="IPR052226">
    <property type="entry name" value="UPF0332_toxin"/>
</dbReference>